<dbReference type="KEGG" id="lpav:PLANPX_2774"/>
<reference evidence="2" key="1">
    <citation type="submission" date="2019-10" db="EMBL/GenBank/DDBJ databases">
        <title>Lacipirellula parvula gen. nov., sp. nov., representing a lineage of planctomycetes widespread in freshwater anoxic habitats, and description of the family Lacipirellulaceae.</title>
        <authorList>
            <person name="Dedysh S.N."/>
            <person name="Kulichevskaya I.S."/>
            <person name="Beletsky A.V."/>
            <person name="Rakitin A.L."/>
            <person name="Mardanov A.V."/>
            <person name="Ivanova A.A."/>
            <person name="Saltykova V.X."/>
            <person name="Rijpstra W.I.C."/>
            <person name="Sinninghe Damste J.S."/>
            <person name="Ravin N.V."/>
        </authorList>
    </citation>
    <scope>NUCLEOTIDE SEQUENCE [LARGE SCALE GENOMIC DNA]</scope>
    <source>
        <strain evidence="2">PX69</strain>
    </source>
</reference>
<sequence>MRGLAGLPAPFGTAGDLTAKDAKVRQENTEALNHGGTTNTT</sequence>
<organism evidence="1 2">
    <name type="scientific">Lacipirellula parvula</name>
    <dbReference type="NCBI Taxonomy" id="2650471"/>
    <lineage>
        <taxon>Bacteria</taxon>
        <taxon>Pseudomonadati</taxon>
        <taxon>Planctomycetota</taxon>
        <taxon>Planctomycetia</taxon>
        <taxon>Pirellulales</taxon>
        <taxon>Lacipirellulaceae</taxon>
        <taxon>Lacipirellula</taxon>
    </lineage>
</organism>
<evidence type="ECO:0000313" key="1">
    <source>
        <dbReference type="EMBL" id="BBO33162.1"/>
    </source>
</evidence>
<dbReference type="EMBL" id="AP021861">
    <property type="protein sequence ID" value="BBO33162.1"/>
    <property type="molecule type" value="Genomic_DNA"/>
</dbReference>
<proteinExistence type="predicted"/>
<gene>
    <name evidence="1" type="ORF">PLANPX_2774</name>
</gene>
<protein>
    <submittedName>
        <fullName evidence="1">Uncharacterized protein</fullName>
    </submittedName>
</protein>
<dbReference type="Proteomes" id="UP000326837">
    <property type="component" value="Chromosome"/>
</dbReference>
<dbReference type="AlphaFoldDB" id="A0A5K7XB41"/>
<accession>A0A5K7XB41</accession>
<evidence type="ECO:0000313" key="2">
    <source>
        <dbReference type="Proteomes" id="UP000326837"/>
    </source>
</evidence>
<keyword evidence="2" id="KW-1185">Reference proteome</keyword>
<name>A0A5K7XB41_9BACT</name>